<dbReference type="AlphaFoldDB" id="A0AAV9UV76"/>
<comment type="caution">
    <text evidence="2">The sequence shown here is derived from an EMBL/GenBank/DDBJ whole genome shotgun (WGS) entry which is preliminary data.</text>
</comment>
<accession>A0AAV9UV76</accession>
<organism evidence="2 3">
    <name type="scientific">Orbilia brochopaga</name>
    <dbReference type="NCBI Taxonomy" id="3140254"/>
    <lineage>
        <taxon>Eukaryota</taxon>
        <taxon>Fungi</taxon>
        <taxon>Dikarya</taxon>
        <taxon>Ascomycota</taxon>
        <taxon>Pezizomycotina</taxon>
        <taxon>Orbiliomycetes</taxon>
        <taxon>Orbiliales</taxon>
        <taxon>Orbiliaceae</taxon>
        <taxon>Orbilia</taxon>
    </lineage>
</organism>
<evidence type="ECO:0000313" key="3">
    <source>
        <dbReference type="Proteomes" id="UP001375240"/>
    </source>
</evidence>
<dbReference type="Proteomes" id="UP001375240">
    <property type="component" value="Unassembled WGS sequence"/>
</dbReference>
<protein>
    <submittedName>
        <fullName evidence="2">Uncharacterized protein</fullName>
    </submittedName>
</protein>
<feature type="region of interest" description="Disordered" evidence="1">
    <location>
        <begin position="101"/>
        <end position="130"/>
    </location>
</feature>
<dbReference type="EMBL" id="JAVHNQ010000004">
    <property type="protein sequence ID" value="KAK6349797.1"/>
    <property type="molecule type" value="Genomic_DNA"/>
</dbReference>
<feature type="compositionally biased region" description="Acidic residues" evidence="1">
    <location>
        <begin position="111"/>
        <end position="121"/>
    </location>
</feature>
<evidence type="ECO:0000256" key="1">
    <source>
        <dbReference type="SAM" id="MobiDB-lite"/>
    </source>
</evidence>
<keyword evidence="3" id="KW-1185">Reference proteome</keyword>
<reference evidence="2 3" key="1">
    <citation type="submission" date="2019-10" db="EMBL/GenBank/DDBJ databases">
        <authorList>
            <person name="Palmer J.M."/>
        </authorList>
    </citation>
    <scope>NUCLEOTIDE SEQUENCE [LARGE SCALE GENOMIC DNA]</scope>
    <source>
        <strain evidence="2 3">TWF696</strain>
    </source>
</reference>
<sequence>MLVDMLNASEDQLERDEEREVFGPHTIVHGCRLFPHDEFFQNYNYDRELEFVRGLTPARYDMLLDFLVALGEDGGVDEQGQRDNMDRFLRAALYLGAESKAKTAGGSAYDGDPDEKEEEDEKKEPEPWDESTRKWHMRLFYTIYDPLIERLEFCRDEDLDARDCD</sequence>
<proteinExistence type="predicted"/>
<gene>
    <name evidence="2" type="ORF">TWF696_006071</name>
</gene>
<evidence type="ECO:0000313" key="2">
    <source>
        <dbReference type="EMBL" id="KAK6349797.1"/>
    </source>
</evidence>
<name>A0AAV9UV76_9PEZI</name>